<accession>A0A914V5C8</accession>
<dbReference type="GO" id="GO:0019825">
    <property type="term" value="F:oxygen binding"/>
    <property type="evidence" value="ECO:0007669"/>
    <property type="project" value="InterPro"/>
</dbReference>
<keyword evidence="2" id="KW-1185">Reference proteome</keyword>
<name>A0A914V5C8_9BILA</name>
<dbReference type="InterPro" id="IPR012292">
    <property type="entry name" value="Globin/Proto"/>
</dbReference>
<feature type="region of interest" description="Disordered" evidence="1">
    <location>
        <begin position="62"/>
        <end position="86"/>
    </location>
</feature>
<reference evidence="3" key="1">
    <citation type="submission" date="2022-11" db="UniProtKB">
        <authorList>
            <consortium name="WormBaseParasite"/>
        </authorList>
    </citation>
    <scope>IDENTIFICATION</scope>
</reference>
<dbReference type="InterPro" id="IPR044399">
    <property type="entry name" value="Mb-like_M"/>
</dbReference>
<dbReference type="AlphaFoldDB" id="A0A914V5C8"/>
<feature type="region of interest" description="Disordered" evidence="1">
    <location>
        <begin position="1"/>
        <end position="49"/>
    </location>
</feature>
<dbReference type="InterPro" id="IPR009050">
    <property type="entry name" value="Globin-like_sf"/>
</dbReference>
<feature type="compositionally biased region" description="Polar residues" evidence="1">
    <location>
        <begin position="1"/>
        <end position="20"/>
    </location>
</feature>
<dbReference type="CDD" id="cd01040">
    <property type="entry name" value="Mb-like"/>
    <property type="match status" value="1"/>
</dbReference>
<sequence length="311" mass="35170">MGNKTTKYNKGSGTQNSSLQPLRKRKQGQWSLSASMDGGPVLRKSSSSGCLRDHSIEDVSLLRDRSASESQGARRPSRDKKLRSRVSASAQALINSSFENAHEDTARRVYSRITQTRPEYANFWKALSREDQTFMAESLKTYLTNVVTCVDDTSEIKRLSEEFGARHVQLRLFGFKPDFFATTADAVTTECVFLDHAVHPTSETFKAWTELITLMFSSVRDGYYTEVRRIRRQSYCFKSQVRHSSFELTCEPDSEPTLSYSFDAYEDPCALRERIIPAKCLSVVTEERGDCQIRADFGGLTGLPRNSMNNA</sequence>
<evidence type="ECO:0000313" key="3">
    <source>
        <dbReference type="WBParaSite" id="PSAMB.scaffold1477size30977.g13406.t1"/>
    </source>
</evidence>
<dbReference type="WBParaSite" id="PSAMB.scaffold1477size30977.g13406.t1">
    <property type="protein sequence ID" value="PSAMB.scaffold1477size30977.g13406.t1"/>
    <property type="gene ID" value="PSAMB.scaffold1477size30977.g13406"/>
</dbReference>
<proteinExistence type="predicted"/>
<organism evidence="2 3">
    <name type="scientific">Plectus sambesii</name>
    <dbReference type="NCBI Taxonomy" id="2011161"/>
    <lineage>
        <taxon>Eukaryota</taxon>
        <taxon>Metazoa</taxon>
        <taxon>Ecdysozoa</taxon>
        <taxon>Nematoda</taxon>
        <taxon>Chromadorea</taxon>
        <taxon>Plectida</taxon>
        <taxon>Plectina</taxon>
        <taxon>Plectoidea</taxon>
        <taxon>Plectidae</taxon>
        <taxon>Plectus</taxon>
    </lineage>
</organism>
<evidence type="ECO:0000256" key="1">
    <source>
        <dbReference type="SAM" id="MobiDB-lite"/>
    </source>
</evidence>
<dbReference type="Proteomes" id="UP000887566">
    <property type="component" value="Unplaced"/>
</dbReference>
<protein>
    <submittedName>
        <fullName evidence="3">Globin family profile domain-containing protein</fullName>
    </submittedName>
</protein>
<dbReference type="GO" id="GO:0020037">
    <property type="term" value="F:heme binding"/>
    <property type="evidence" value="ECO:0007669"/>
    <property type="project" value="InterPro"/>
</dbReference>
<feature type="compositionally biased region" description="Basic residues" evidence="1">
    <location>
        <begin position="75"/>
        <end position="84"/>
    </location>
</feature>
<dbReference type="Gene3D" id="1.10.490.10">
    <property type="entry name" value="Globins"/>
    <property type="match status" value="1"/>
</dbReference>
<dbReference type="SUPFAM" id="SSF46458">
    <property type="entry name" value="Globin-like"/>
    <property type="match status" value="1"/>
</dbReference>
<evidence type="ECO:0000313" key="2">
    <source>
        <dbReference type="Proteomes" id="UP000887566"/>
    </source>
</evidence>